<name>A0AA36CVP0_9BILA</name>
<sequence>MRVSSRSHWPSNNNAGIAPTADVSVLATKARWERQAHKDPLDWPEIAASPDLKVSAARKARRELKDRLARPASREIG</sequence>
<reference evidence="2" key="1">
    <citation type="submission" date="2023-06" db="EMBL/GenBank/DDBJ databases">
        <authorList>
            <person name="Delattre M."/>
        </authorList>
    </citation>
    <scope>NUCLEOTIDE SEQUENCE</scope>
    <source>
        <strain evidence="2">AF72</strain>
    </source>
</reference>
<dbReference type="EMBL" id="CATQJA010002635">
    <property type="protein sequence ID" value="CAJ0575046.1"/>
    <property type="molecule type" value="Genomic_DNA"/>
</dbReference>
<evidence type="ECO:0000256" key="1">
    <source>
        <dbReference type="SAM" id="MobiDB-lite"/>
    </source>
</evidence>
<proteinExistence type="predicted"/>
<protein>
    <submittedName>
        <fullName evidence="2">Uncharacterized protein</fullName>
    </submittedName>
</protein>
<evidence type="ECO:0000313" key="2">
    <source>
        <dbReference type="EMBL" id="CAJ0575046.1"/>
    </source>
</evidence>
<feature type="non-terminal residue" evidence="2">
    <location>
        <position position="77"/>
    </location>
</feature>
<keyword evidence="3" id="KW-1185">Reference proteome</keyword>
<feature type="region of interest" description="Disordered" evidence="1">
    <location>
        <begin position="1"/>
        <end position="21"/>
    </location>
</feature>
<organism evidence="2 3">
    <name type="scientific">Mesorhabditis spiculigera</name>
    <dbReference type="NCBI Taxonomy" id="96644"/>
    <lineage>
        <taxon>Eukaryota</taxon>
        <taxon>Metazoa</taxon>
        <taxon>Ecdysozoa</taxon>
        <taxon>Nematoda</taxon>
        <taxon>Chromadorea</taxon>
        <taxon>Rhabditida</taxon>
        <taxon>Rhabditina</taxon>
        <taxon>Rhabditomorpha</taxon>
        <taxon>Rhabditoidea</taxon>
        <taxon>Rhabditidae</taxon>
        <taxon>Mesorhabditinae</taxon>
        <taxon>Mesorhabditis</taxon>
    </lineage>
</organism>
<accession>A0AA36CVP0</accession>
<evidence type="ECO:0000313" key="3">
    <source>
        <dbReference type="Proteomes" id="UP001177023"/>
    </source>
</evidence>
<gene>
    <name evidence="2" type="ORF">MSPICULIGERA_LOCUS13363</name>
</gene>
<dbReference type="Proteomes" id="UP001177023">
    <property type="component" value="Unassembled WGS sequence"/>
</dbReference>
<comment type="caution">
    <text evidence="2">The sequence shown here is derived from an EMBL/GenBank/DDBJ whole genome shotgun (WGS) entry which is preliminary data.</text>
</comment>
<dbReference type="AlphaFoldDB" id="A0AA36CVP0"/>
<feature type="compositionally biased region" description="Polar residues" evidence="1">
    <location>
        <begin position="1"/>
        <end position="15"/>
    </location>
</feature>